<keyword evidence="2" id="KW-0732">Signal</keyword>
<dbReference type="Proteomes" id="UP000484381">
    <property type="component" value="Unassembled WGS sequence"/>
</dbReference>
<organism evidence="3 4">
    <name type="scientific">Paraburkholderia franconis</name>
    <dbReference type="NCBI Taxonomy" id="2654983"/>
    <lineage>
        <taxon>Bacteria</taxon>
        <taxon>Pseudomonadati</taxon>
        <taxon>Pseudomonadota</taxon>
        <taxon>Betaproteobacteria</taxon>
        <taxon>Burkholderiales</taxon>
        <taxon>Burkholderiaceae</taxon>
        <taxon>Paraburkholderia</taxon>
    </lineage>
</organism>
<proteinExistence type="predicted"/>
<sequence length="237" mass="25908">MTNPLRRLRQIVEALSAGCLLLALNACANSAPSSTRVDDAPLRARAVTAESHGVRVSAAVLSADDDERMFGTNLNIADVQPVWIEVTNRTLLYLWMFRTENGEGYYLPFESAWPVHTRPGGAAKVHIDDRLYKASFKNPIPPGGTHVGILFTNRVEGLKFCNIDLSGDTEVFHFSLFLPVPDDDENFEKIRFLDAGGGSSVKTIPEIAASECAEIPCPPKRHSPGSVDQAGFSRKAR</sequence>
<feature type="signal peptide" evidence="2">
    <location>
        <begin position="1"/>
        <end position="28"/>
    </location>
</feature>
<dbReference type="AlphaFoldDB" id="A0A7X1NIV7"/>
<keyword evidence="4" id="KW-1185">Reference proteome</keyword>
<evidence type="ECO:0008006" key="5">
    <source>
        <dbReference type="Google" id="ProtNLM"/>
    </source>
</evidence>
<evidence type="ECO:0000313" key="3">
    <source>
        <dbReference type="EMBL" id="MPW22729.1"/>
    </source>
</evidence>
<feature type="region of interest" description="Disordered" evidence="1">
    <location>
        <begin position="215"/>
        <end position="237"/>
    </location>
</feature>
<dbReference type="RefSeq" id="WP_152767337.1">
    <property type="nucleotide sequence ID" value="NZ_WHNP01000076.1"/>
</dbReference>
<gene>
    <name evidence="3" type="ORF">GCT13_39485</name>
</gene>
<evidence type="ECO:0000313" key="4">
    <source>
        <dbReference type="Proteomes" id="UP000484381"/>
    </source>
</evidence>
<dbReference type="EMBL" id="WHNP01000076">
    <property type="protein sequence ID" value="MPW22729.1"/>
    <property type="molecule type" value="Genomic_DNA"/>
</dbReference>
<reference evidence="3 4" key="1">
    <citation type="submission" date="2019-10" db="EMBL/GenBank/DDBJ databases">
        <title>Paraburkholderia sp. isolated from nodules of Mimosa pudica from Brazilian Atlantic Forest soils.</title>
        <authorList>
            <person name="Paulitsch F."/>
            <person name="Hungria M."/>
            <person name="Dall'Agnol R."/>
        </authorList>
    </citation>
    <scope>NUCLEOTIDE SEQUENCE [LARGE SCALE GENOMIC DNA]</scope>
    <source>
        <strain evidence="3 4">CNPSo 3157</strain>
    </source>
</reference>
<protein>
    <recommendedName>
        <fullName evidence="5">DUF3304 domain-containing protein</fullName>
    </recommendedName>
</protein>
<comment type="caution">
    <text evidence="3">The sequence shown here is derived from an EMBL/GenBank/DDBJ whole genome shotgun (WGS) entry which is preliminary data.</text>
</comment>
<feature type="chain" id="PRO_5030831900" description="DUF3304 domain-containing protein" evidence="2">
    <location>
        <begin position="29"/>
        <end position="237"/>
    </location>
</feature>
<accession>A0A7X1NIV7</accession>
<evidence type="ECO:0000256" key="2">
    <source>
        <dbReference type="SAM" id="SignalP"/>
    </source>
</evidence>
<name>A0A7X1NIV7_9BURK</name>
<evidence type="ECO:0000256" key="1">
    <source>
        <dbReference type="SAM" id="MobiDB-lite"/>
    </source>
</evidence>